<dbReference type="GeneID" id="98050921"/>
<organism evidence="4 5">
    <name type="scientific">Pseudonocardia alni</name>
    <name type="common">Amycolata alni</name>
    <dbReference type="NCBI Taxonomy" id="33907"/>
    <lineage>
        <taxon>Bacteria</taxon>
        <taxon>Bacillati</taxon>
        <taxon>Actinomycetota</taxon>
        <taxon>Actinomycetes</taxon>
        <taxon>Pseudonocardiales</taxon>
        <taxon>Pseudonocardiaceae</taxon>
        <taxon>Pseudonocardia</taxon>
    </lineage>
</organism>
<dbReference type="RefSeq" id="WP_161152089.1">
    <property type="nucleotide sequence ID" value="NZ_BAAAJZ010000008.1"/>
</dbReference>
<evidence type="ECO:0000313" key="4">
    <source>
        <dbReference type="EMBL" id="NYG00826.1"/>
    </source>
</evidence>
<dbReference type="PANTHER" id="PTHR43818">
    <property type="entry name" value="BCDNA.GH03377"/>
    <property type="match status" value="1"/>
</dbReference>
<protein>
    <submittedName>
        <fullName evidence="4">Dehydrogenase</fullName>
    </submittedName>
</protein>
<evidence type="ECO:0000259" key="3">
    <source>
        <dbReference type="Pfam" id="PF22725"/>
    </source>
</evidence>
<dbReference type="GO" id="GO:0016491">
    <property type="term" value="F:oxidoreductase activity"/>
    <property type="evidence" value="ECO:0007669"/>
    <property type="project" value="UniProtKB-KW"/>
</dbReference>
<feature type="domain" description="GFO/IDH/MocA-like oxidoreductase" evidence="3">
    <location>
        <begin position="130"/>
        <end position="248"/>
    </location>
</feature>
<dbReference type="InterPro" id="IPR000683">
    <property type="entry name" value="Gfo/Idh/MocA-like_OxRdtase_N"/>
</dbReference>
<dbReference type="AlphaFoldDB" id="A0A852W4I0"/>
<evidence type="ECO:0000256" key="1">
    <source>
        <dbReference type="ARBA" id="ARBA00023002"/>
    </source>
</evidence>
<dbReference type="PANTHER" id="PTHR43818:SF11">
    <property type="entry name" value="BCDNA.GH03377"/>
    <property type="match status" value="1"/>
</dbReference>
<dbReference type="Pfam" id="PF01408">
    <property type="entry name" value="GFO_IDH_MocA"/>
    <property type="match status" value="1"/>
</dbReference>
<dbReference type="InterPro" id="IPR050463">
    <property type="entry name" value="Gfo/Idh/MocA_oxidrdct_glycsds"/>
</dbReference>
<feature type="domain" description="Gfo/Idh/MocA-like oxidoreductase N-terminal" evidence="2">
    <location>
        <begin position="5"/>
        <end position="115"/>
    </location>
</feature>
<comment type="caution">
    <text evidence="4">The sequence shown here is derived from an EMBL/GenBank/DDBJ whole genome shotgun (WGS) entry which is preliminary data.</text>
</comment>
<evidence type="ECO:0000259" key="2">
    <source>
        <dbReference type="Pfam" id="PF01408"/>
    </source>
</evidence>
<proteinExistence type="predicted"/>
<keyword evidence="1" id="KW-0560">Oxidoreductase</keyword>
<reference evidence="4 5" key="1">
    <citation type="submission" date="2020-07" db="EMBL/GenBank/DDBJ databases">
        <title>Sequencing the genomes of 1000 actinobacteria strains.</title>
        <authorList>
            <person name="Klenk H.-P."/>
        </authorList>
    </citation>
    <scope>NUCLEOTIDE SEQUENCE [LARGE SCALE GENOMIC DNA]</scope>
    <source>
        <strain evidence="4 5">DSM 44749</strain>
    </source>
</reference>
<dbReference type="Pfam" id="PF22725">
    <property type="entry name" value="GFO_IDH_MocA_C3"/>
    <property type="match status" value="1"/>
</dbReference>
<sequence>MADRLRAGIIGAGFIGGVHAHAVRAAGGEVTRVAASRPDRSEEAAVRLGARTAAVSGDALIDADDVDVVHVCSPNSTHVALARRALAAGKTVVCEKPLATTLDDARALVAAARGRVATVPFVYRFHPAAREIRARVHAGGAGPLHLLHGAYLQDWQAAGAPAGWRGDAAEGGAHRAFADVGVHWCDLVEFTSGHRITRLLAATAGGGTASTVQFETDSGATGSVVVSQTALGRRNALRISLDGERAAYRFDQESPEQLWIGDRDGDRVLHRGAPAYSPAAARYSLLPPGHPQGYQDCFNAFVADTYSAVHGDAPDGLPTFADGLRAAALTDAVIRSSESSTWVEVPS</sequence>
<dbReference type="SUPFAM" id="SSF51735">
    <property type="entry name" value="NAD(P)-binding Rossmann-fold domains"/>
    <property type="match status" value="1"/>
</dbReference>
<name>A0A852W4I0_PSEA5</name>
<dbReference type="InterPro" id="IPR055170">
    <property type="entry name" value="GFO_IDH_MocA-like_dom"/>
</dbReference>
<dbReference type="Gene3D" id="3.40.50.720">
    <property type="entry name" value="NAD(P)-binding Rossmann-like Domain"/>
    <property type="match status" value="1"/>
</dbReference>
<accession>A0A852W4I0</accession>
<gene>
    <name evidence="4" type="ORF">HDA37_001111</name>
</gene>
<keyword evidence="5" id="KW-1185">Reference proteome</keyword>
<dbReference type="Gene3D" id="3.30.360.10">
    <property type="entry name" value="Dihydrodipicolinate Reductase, domain 2"/>
    <property type="match status" value="1"/>
</dbReference>
<dbReference type="InterPro" id="IPR036291">
    <property type="entry name" value="NAD(P)-bd_dom_sf"/>
</dbReference>
<dbReference type="EMBL" id="JACCCZ010000001">
    <property type="protein sequence ID" value="NYG00826.1"/>
    <property type="molecule type" value="Genomic_DNA"/>
</dbReference>
<dbReference type="Proteomes" id="UP000549695">
    <property type="component" value="Unassembled WGS sequence"/>
</dbReference>
<dbReference type="SUPFAM" id="SSF55347">
    <property type="entry name" value="Glyceraldehyde-3-phosphate dehydrogenase-like, C-terminal domain"/>
    <property type="match status" value="1"/>
</dbReference>
<evidence type="ECO:0000313" key="5">
    <source>
        <dbReference type="Proteomes" id="UP000549695"/>
    </source>
</evidence>
<dbReference type="GO" id="GO:0000166">
    <property type="term" value="F:nucleotide binding"/>
    <property type="evidence" value="ECO:0007669"/>
    <property type="project" value="InterPro"/>
</dbReference>